<evidence type="ECO:0000256" key="1">
    <source>
        <dbReference type="ARBA" id="ARBA00004479"/>
    </source>
</evidence>
<dbReference type="AlphaFoldDB" id="A0A8T0A0Q7"/>
<dbReference type="Gene3D" id="1.10.510.10">
    <property type="entry name" value="Transferase(Phosphotransferase) domain 1"/>
    <property type="match status" value="1"/>
</dbReference>
<keyword evidence="12 14" id="KW-0472">Membrane</keyword>
<comment type="similarity">
    <text evidence="2">Belongs to the protein kinase superfamily. TKL Ser/Thr protein kinase family. TGFB receptor subfamily.</text>
</comment>
<dbReference type="PANTHER" id="PTHR23255">
    <property type="entry name" value="TRANSFORMING GROWTH FACTOR-BETA RECEPTOR TYPE I AND II"/>
    <property type="match status" value="1"/>
</dbReference>
<dbReference type="InterPro" id="IPR008271">
    <property type="entry name" value="Ser/Thr_kinase_AS"/>
</dbReference>
<name>A0A8T0A0Q7_9BILA</name>
<dbReference type="InterPro" id="IPR000719">
    <property type="entry name" value="Prot_kinase_dom"/>
</dbReference>
<organism evidence="16 17">
    <name type="scientific">Meloidogyne graminicola</name>
    <dbReference type="NCBI Taxonomy" id="189291"/>
    <lineage>
        <taxon>Eukaryota</taxon>
        <taxon>Metazoa</taxon>
        <taxon>Ecdysozoa</taxon>
        <taxon>Nematoda</taxon>
        <taxon>Chromadorea</taxon>
        <taxon>Rhabditida</taxon>
        <taxon>Tylenchina</taxon>
        <taxon>Tylenchomorpha</taxon>
        <taxon>Tylenchoidea</taxon>
        <taxon>Meloidogynidae</taxon>
        <taxon>Meloidogyninae</taxon>
        <taxon>Meloidogyne</taxon>
    </lineage>
</organism>
<dbReference type="OrthoDB" id="547665at2759"/>
<keyword evidence="9 16" id="KW-0418">Kinase</keyword>
<sequence length="636" mass="72719">VWKIIIINSYPTKNKRSIEFLQENQSNEDLNKLNAKIIKKTIITSDNNNNQQNLPNFLNQLGKLGVNFNLDVNSTDVETRNKPFIYCEHFDYNTCNSLNLAECVETVKCYADTNINHLGCMVNLLYSSIDTGNGSDTVLDFKKGCWSQAPSELRECKKEDECLMDIRGTGVLGRSSKFCCCRTHNCNSKFSFLNEETIEEDDELNDLEEKESELLSNNTNNQSPPNLPIYFWIIIILIIFLFFPLFFIIIKLIFKNKSFKTKVVKEGFFSNSKILKNERKRTTSTTNPLLLKISLDGSESVEIEELIILSNGKGIKPSEIKLIEKISEGRFGQVFKAKTCFDNSEQIIAVKQFLDGNGGEDSWVNEMDIHSMKSISSNKFIANFLGGFHWNKRCWLLIEYYEYGSLFDYLKENTISIDISIKMISTMLNGLAFLHEEIVFGSNAKPTIVHRDIKSKNILVRNDLNTCITDFGLALKCDSSAKNGGISAEQNILQVGTRRYMSPEVLEGATEFTSFAFQQIDVYAAALVIWEILSRTCILNKNNEELNENKKDLLNEDFSTQLFLLPYEKELGNNPSIGQIRDLVVNKKFRPKIRDDLLKNSLTYLIVKTMKEMWDHEPDGRITSACARDRSILWLS</sequence>
<feature type="non-terminal residue" evidence="16">
    <location>
        <position position="636"/>
    </location>
</feature>
<dbReference type="InterPro" id="IPR045860">
    <property type="entry name" value="Snake_toxin-like_sf"/>
</dbReference>
<dbReference type="PANTHER" id="PTHR23255:SF98">
    <property type="entry name" value="SERINE_THREONINE-PROTEIN KINASE RECEPTOR"/>
    <property type="match status" value="1"/>
</dbReference>
<evidence type="ECO:0000256" key="10">
    <source>
        <dbReference type="ARBA" id="ARBA00022840"/>
    </source>
</evidence>
<dbReference type="GO" id="GO:0071363">
    <property type="term" value="P:cellular response to growth factor stimulus"/>
    <property type="evidence" value="ECO:0007669"/>
    <property type="project" value="TreeGrafter"/>
</dbReference>
<evidence type="ECO:0000256" key="14">
    <source>
        <dbReference type="SAM" id="Phobius"/>
    </source>
</evidence>
<dbReference type="Proteomes" id="UP000605970">
    <property type="component" value="Unassembled WGS sequence"/>
</dbReference>
<gene>
    <name evidence="16" type="ORF">Mgra_00001604</name>
</gene>
<evidence type="ECO:0000256" key="9">
    <source>
        <dbReference type="ARBA" id="ARBA00022777"/>
    </source>
</evidence>
<dbReference type="GO" id="GO:0048179">
    <property type="term" value="C:activin receptor complex"/>
    <property type="evidence" value="ECO:0007669"/>
    <property type="project" value="TreeGrafter"/>
</dbReference>
<keyword evidence="11 14" id="KW-1133">Transmembrane helix</keyword>
<feature type="transmembrane region" description="Helical" evidence="14">
    <location>
        <begin position="229"/>
        <end position="254"/>
    </location>
</feature>
<accession>A0A8T0A0Q7</accession>
<keyword evidence="5" id="KW-0808">Transferase</keyword>
<dbReference type="PROSITE" id="PS50011">
    <property type="entry name" value="PROTEIN_KINASE_DOM"/>
    <property type="match status" value="1"/>
</dbReference>
<keyword evidence="13 16" id="KW-0675">Receptor</keyword>
<evidence type="ECO:0000256" key="6">
    <source>
        <dbReference type="ARBA" id="ARBA00022692"/>
    </source>
</evidence>
<evidence type="ECO:0000256" key="8">
    <source>
        <dbReference type="ARBA" id="ARBA00022741"/>
    </source>
</evidence>
<protein>
    <recommendedName>
        <fullName evidence="3">receptor protein serine/threonine kinase</fullName>
        <ecNumber evidence="3">2.7.11.30</ecNumber>
    </recommendedName>
</protein>
<reference evidence="16" key="1">
    <citation type="journal article" date="2020" name="Ecol. Evol.">
        <title>Genome structure and content of the rice root-knot nematode (Meloidogyne graminicola).</title>
        <authorList>
            <person name="Phan N.T."/>
            <person name="Danchin E.G.J."/>
            <person name="Klopp C."/>
            <person name="Perfus-Barbeoch L."/>
            <person name="Kozlowski D.K."/>
            <person name="Koutsovoulos G.D."/>
            <person name="Lopez-Roques C."/>
            <person name="Bouchez O."/>
            <person name="Zahm M."/>
            <person name="Besnard G."/>
            <person name="Bellafiore S."/>
        </authorList>
    </citation>
    <scope>NUCLEOTIDE SEQUENCE</scope>
    <source>
        <strain evidence="16">VN-18</strain>
    </source>
</reference>
<keyword evidence="7" id="KW-0732">Signal</keyword>
<keyword evidence="10" id="KW-0067">ATP-binding</keyword>
<evidence type="ECO:0000256" key="4">
    <source>
        <dbReference type="ARBA" id="ARBA00022527"/>
    </source>
</evidence>
<comment type="caution">
    <text evidence="16">The sequence shown here is derived from an EMBL/GenBank/DDBJ whole genome shotgun (WGS) entry which is preliminary data.</text>
</comment>
<keyword evidence="4" id="KW-0723">Serine/threonine-protein kinase</keyword>
<dbReference type="EMBL" id="JABEBT010000008">
    <property type="protein sequence ID" value="KAF7639078.1"/>
    <property type="molecule type" value="Genomic_DNA"/>
</dbReference>
<evidence type="ECO:0000259" key="15">
    <source>
        <dbReference type="PROSITE" id="PS50011"/>
    </source>
</evidence>
<comment type="subcellular location">
    <subcellularLocation>
        <location evidence="1">Membrane</location>
        <topology evidence="1">Single-pass type I membrane protein</topology>
    </subcellularLocation>
</comment>
<dbReference type="Gene3D" id="2.10.60.10">
    <property type="entry name" value="CD59"/>
    <property type="match status" value="1"/>
</dbReference>
<feature type="domain" description="Protein kinase" evidence="15">
    <location>
        <begin position="320"/>
        <end position="635"/>
    </location>
</feature>
<dbReference type="GO" id="GO:0048185">
    <property type="term" value="F:activin binding"/>
    <property type="evidence" value="ECO:0007669"/>
    <property type="project" value="TreeGrafter"/>
</dbReference>
<dbReference type="CDD" id="cd23617">
    <property type="entry name" value="TFP_LU_ECD_Daf4"/>
    <property type="match status" value="1"/>
</dbReference>
<keyword evidence="17" id="KW-1185">Reference proteome</keyword>
<evidence type="ECO:0000313" key="16">
    <source>
        <dbReference type="EMBL" id="KAF7639078.1"/>
    </source>
</evidence>
<dbReference type="InterPro" id="IPR011009">
    <property type="entry name" value="Kinase-like_dom_sf"/>
</dbReference>
<proteinExistence type="inferred from homology"/>
<evidence type="ECO:0000256" key="12">
    <source>
        <dbReference type="ARBA" id="ARBA00023136"/>
    </source>
</evidence>
<keyword evidence="6 14" id="KW-0812">Transmembrane</keyword>
<evidence type="ECO:0000256" key="7">
    <source>
        <dbReference type="ARBA" id="ARBA00022729"/>
    </source>
</evidence>
<evidence type="ECO:0000256" key="2">
    <source>
        <dbReference type="ARBA" id="ARBA00009605"/>
    </source>
</evidence>
<keyword evidence="8" id="KW-0547">Nucleotide-binding</keyword>
<dbReference type="PROSITE" id="PS00108">
    <property type="entry name" value="PROTEIN_KINASE_ST"/>
    <property type="match status" value="1"/>
</dbReference>
<dbReference type="EC" id="2.7.11.30" evidence="3"/>
<dbReference type="SUPFAM" id="SSF56112">
    <property type="entry name" value="Protein kinase-like (PK-like)"/>
    <property type="match status" value="1"/>
</dbReference>
<feature type="non-terminal residue" evidence="16">
    <location>
        <position position="1"/>
    </location>
</feature>
<dbReference type="Pfam" id="PF00069">
    <property type="entry name" value="Pkinase"/>
    <property type="match status" value="1"/>
</dbReference>
<evidence type="ECO:0000313" key="17">
    <source>
        <dbReference type="Proteomes" id="UP000605970"/>
    </source>
</evidence>
<evidence type="ECO:0000256" key="5">
    <source>
        <dbReference type="ARBA" id="ARBA00022679"/>
    </source>
</evidence>
<dbReference type="SMART" id="SM00220">
    <property type="entry name" value="S_TKc"/>
    <property type="match status" value="1"/>
</dbReference>
<dbReference type="GO" id="GO:0005524">
    <property type="term" value="F:ATP binding"/>
    <property type="evidence" value="ECO:0007669"/>
    <property type="project" value="UniProtKB-KW"/>
</dbReference>
<evidence type="ECO:0000256" key="11">
    <source>
        <dbReference type="ARBA" id="ARBA00022989"/>
    </source>
</evidence>
<dbReference type="GO" id="GO:0017002">
    <property type="term" value="F:activin receptor activity"/>
    <property type="evidence" value="ECO:0007669"/>
    <property type="project" value="TreeGrafter"/>
</dbReference>
<evidence type="ECO:0000256" key="3">
    <source>
        <dbReference type="ARBA" id="ARBA00012401"/>
    </source>
</evidence>
<evidence type="ECO:0000256" key="13">
    <source>
        <dbReference type="ARBA" id="ARBA00023170"/>
    </source>
</evidence>
<dbReference type="InterPro" id="IPR000333">
    <property type="entry name" value="TGFB_receptor"/>
</dbReference>
<dbReference type="Gene3D" id="3.30.200.20">
    <property type="entry name" value="Phosphorylase Kinase, domain 1"/>
    <property type="match status" value="1"/>
</dbReference>